<dbReference type="EC" id="2.7.13.3" evidence="2"/>
<dbReference type="GO" id="GO:0000155">
    <property type="term" value="F:phosphorelay sensor kinase activity"/>
    <property type="evidence" value="ECO:0007669"/>
    <property type="project" value="InterPro"/>
</dbReference>
<dbReference type="PANTHER" id="PTHR43065">
    <property type="entry name" value="SENSOR HISTIDINE KINASE"/>
    <property type="match status" value="1"/>
</dbReference>
<keyword evidence="9" id="KW-1133">Transmembrane helix</keyword>
<evidence type="ECO:0000256" key="7">
    <source>
        <dbReference type="ARBA" id="ARBA00022840"/>
    </source>
</evidence>
<dbReference type="SUPFAM" id="SSF55874">
    <property type="entry name" value="ATPase domain of HSP90 chaperone/DNA topoisomerase II/histidine kinase"/>
    <property type="match status" value="1"/>
</dbReference>
<reference evidence="11 12" key="1">
    <citation type="journal article" date="2014" name="Int. J. Syst. Evol. Microbiol.">
        <title>Complete genome sequence of Corynebacterium casei LMG S-19264T (=DSM 44701T), isolated from a smear-ripened cheese.</title>
        <authorList>
            <consortium name="US DOE Joint Genome Institute (JGI-PGF)"/>
            <person name="Walter F."/>
            <person name="Albersmeier A."/>
            <person name="Kalinowski J."/>
            <person name="Ruckert C."/>
        </authorList>
    </citation>
    <scope>NUCLEOTIDE SEQUENCE [LARGE SCALE GENOMIC DNA]</scope>
    <source>
        <strain evidence="11 12">CGMCC 1.15286</strain>
    </source>
</reference>
<dbReference type="InterPro" id="IPR036097">
    <property type="entry name" value="HisK_dim/P_sf"/>
</dbReference>
<dbReference type="SUPFAM" id="SSF47384">
    <property type="entry name" value="Homodimeric domain of signal transducing histidine kinase"/>
    <property type="match status" value="1"/>
</dbReference>
<keyword evidence="6 11" id="KW-0418">Kinase</keyword>
<evidence type="ECO:0000256" key="4">
    <source>
        <dbReference type="ARBA" id="ARBA00022679"/>
    </source>
</evidence>
<evidence type="ECO:0000256" key="6">
    <source>
        <dbReference type="ARBA" id="ARBA00022777"/>
    </source>
</evidence>
<evidence type="ECO:0000256" key="8">
    <source>
        <dbReference type="ARBA" id="ARBA00023012"/>
    </source>
</evidence>
<proteinExistence type="predicted"/>
<dbReference type="SMART" id="SM00388">
    <property type="entry name" value="HisKA"/>
    <property type="match status" value="1"/>
</dbReference>
<dbReference type="InterPro" id="IPR036890">
    <property type="entry name" value="HATPase_C_sf"/>
</dbReference>
<feature type="transmembrane region" description="Helical" evidence="9">
    <location>
        <begin position="141"/>
        <end position="161"/>
    </location>
</feature>
<dbReference type="PROSITE" id="PS50109">
    <property type="entry name" value="HIS_KIN"/>
    <property type="match status" value="1"/>
</dbReference>
<name>A0A917HDU3_9BACL</name>
<evidence type="ECO:0000256" key="5">
    <source>
        <dbReference type="ARBA" id="ARBA00022741"/>
    </source>
</evidence>
<keyword evidence="5" id="KW-0547">Nucleotide-binding</keyword>
<dbReference type="AlphaFoldDB" id="A0A917HDU3"/>
<dbReference type="Pfam" id="PF02518">
    <property type="entry name" value="HATPase_c"/>
    <property type="match status" value="1"/>
</dbReference>
<comment type="caution">
    <text evidence="11">The sequence shown here is derived from an EMBL/GenBank/DDBJ whole genome shotgun (WGS) entry which is preliminary data.</text>
</comment>
<dbReference type="Pfam" id="PF00512">
    <property type="entry name" value="HisKA"/>
    <property type="match status" value="1"/>
</dbReference>
<keyword evidence="9" id="KW-0812">Transmembrane</keyword>
<organism evidence="11 12">
    <name type="scientific">Paenibacillus radicis</name>
    <name type="common">ex Gao et al. 2016</name>
    <dbReference type="NCBI Taxonomy" id="1737354"/>
    <lineage>
        <taxon>Bacteria</taxon>
        <taxon>Bacillati</taxon>
        <taxon>Bacillota</taxon>
        <taxon>Bacilli</taxon>
        <taxon>Bacillales</taxon>
        <taxon>Paenibacillaceae</taxon>
        <taxon>Paenibacillus</taxon>
    </lineage>
</organism>
<dbReference type="GO" id="GO:0005524">
    <property type="term" value="F:ATP binding"/>
    <property type="evidence" value="ECO:0007669"/>
    <property type="project" value="UniProtKB-KW"/>
</dbReference>
<sequence length="397" mass="44953">MFVIITPRFSYPNYRRKLLFIAILGLLSVIYLGLEQTDPLVYALHLTPISLTLAVLYEGLLPGIATWAAFCIGGIFIMHNDPLTTLISSIALFAAGLLCHYKLEDVSQLRMSLRYFALVCIYLTAYTTITILQGGTFELRTLALIGTANLLSSLFINYIYFHVKHQERFQQELIMSEKYQMIGHLAASISHEIRNPLTTTRGFLQLMGKEGLDRETLNRYRKHAFEGVDLASTIITDYLNFSKPNEEKSLLLDVQMEIDGIMPWLQPYSALSNIEIEIQHLSRERLLIRGESKKLQQCLLNVMKNAIESMPDGGKLTVHTQLVQNSIQILIHDTGAGMDKSQVKRLGKPYFTTKENGTGLGLMVVMSMIKKMNGKILFRSKPNEGTICELHFKRAEL</sequence>
<dbReference type="InterPro" id="IPR005467">
    <property type="entry name" value="His_kinase_dom"/>
</dbReference>
<keyword evidence="9" id="KW-0472">Membrane</keyword>
<comment type="catalytic activity">
    <reaction evidence="1">
        <text>ATP + protein L-histidine = ADP + protein N-phospho-L-histidine.</text>
        <dbReference type="EC" id="2.7.13.3"/>
    </reaction>
</comment>
<evidence type="ECO:0000256" key="3">
    <source>
        <dbReference type="ARBA" id="ARBA00022553"/>
    </source>
</evidence>
<dbReference type="Gene3D" id="1.10.287.130">
    <property type="match status" value="1"/>
</dbReference>
<dbReference type="CDD" id="cd00075">
    <property type="entry name" value="HATPase"/>
    <property type="match status" value="1"/>
</dbReference>
<dbReference type="PRINTS" id="PR00344">
    <property type="entry name" value="BCTRLSENSOR"/>
</dbReference>
<dbReference type="InterPro" id="IPR004358">
    <property type="entry name" value="Sig_transdc_His_kin-like_C"/>
</dbReference>
<dbReference type="InterPro" id="IPR003594">
    <property type="entry name" value="HATPase_dom"/>
</dbReference>
<dbReference type="Gene3D" id="3.30.565.10">
    <property type="entry name" value="Histidine kinase-like ATPase, C-terminal domain"/>
    <property type="match status" value="1"/>
</dbReference>
<dbReference type="InterPro" id="IPR003661">
    <property type="entry name" value="HisK_dim/P_dom"/>
</dbReference>
<evidence type="ECO:0000256" key="1">
    <source>
        <dbReference type="ARBA" id="ARBA00000085"/>
    </source>
</evidence>
<dbReference type="CDD" id="cd00082">
    <property type="entry name" value="HisKA"/>
    <property type="match status" value="1"/>
</dbReference>
<feature type="transmembrane region" description="Helical" evidence="9">
    <location>
        <begin position="115"/>
        <end position="135"/>
    </location>
</feature>
<evidence type="ECO:0000256" key="9">
    <source>
        <dbReference type="SAM" id="Phobius"/>
    </source>
</evidence>
<keyword evidence="3" id="KW-0597">Phosphoprotein</keyword>
<accession>A0A917HDU3</accession>
<dbReference type="EMBL" id="BMHY01000006">
    <property type="protein sequence ID" value="GGG75197.1"/>
    <property type="molecule type" value="Genomic_DNA"/>
</dbReference>
<keyword evidence="8" id="KW-0902">Two-component regulatory system</keyword>
<evidence type="ECO:0000313" key="11">
    <source>
        <dbReference type="EMBL" id="GGG75197.1"/>
    </source>
</evidence>
<keyword evidence="7" id="KW-0067">ATP-binding</keyword>
<dbReference type="SMART" id="SM00387">
    <property type="entry name" value="HATPase_c"/>
    <property type="match status" value="1"/>
</dbReference>
<evidence type="ECO:0000259" key="10">
    <source>
        <dbReference type="PROSITE" id="PS50109"/>
    </source>
</evidence>
<keyword evidence="12" id="KW-1185">Reference proteome</keyword>
<keyword evidence="4" id="KW-0808">Transferase</keyword>
<protein>
    <recommendedName>
        <fullName evidence="2">histidine kinase</fullName>
        <ecNumber evidence="2">2.7.13.3</ecNumber>
    </recommendedName>
</protein>
<evidence type="ECO:0000256" key="2">
    <source>
        <dbReference type="ARBA" id="ARBA00012438"/>
    </source>
</evidence>
<dbReference type="PANTHER" id="PTHR43065:SF46">
    <property type="entry name" value="C4-DICARBOXYLATE TRANSPORT SENSOR PROTEIN DCTB"/>
    <property type="match status" value="1"/>
</dbReference>
<gene>
    <name evidence="11" type="primary">kinB</name>
    <name evidence="11" type="ORF">GCM10010918_34290</name>
</gene>
<feature type="domain" description="Histidine kinase" evidence="10">
    <location>
        <begin position="188"/>
        <end position="396"/>
    </location>
</feature>
<dbReference type="Proteomes" id="UP000600247">
    <property type="component" value="Unassembled WGS sequence"/>
</dbReference>
<feature type="transmembrane region" description="Helical" evidence="9">
    <location>
        <begin position="64"/>
        <end position="80"/>
    </location>
</feature>
<evidence type="ECO:0000313" key="12">
    <source>
        <dbReference type="Proteomes" id="UP000600247"/>
    </source>
</evidence>
<feature type="transmembrane region" description="Helical" evidence="9">
    <location>
        <begin position="18"/>
        <end position="34"/>
    </location>
</feature>